<dbReference type="Gene3D" id="3.30.2350.10">
    <property type="entry name" value="Pseudouridine synthase"/>
    <property type="match status" value="1"/>
</dbReference>
<evidence type="ECO:0000259" key="3">
    <source>
        <dbReference type="Pfam" id="PF00849"/>
    </source>
</evidence>
<feature type="domain" description="Pseudouridine synthase RsuA/RluA-like" evidence="3">
    <location>
        <begin position="14"/>
        <end position="169"/>
    </location>
</feature>
<dbReference type="InterPro" id="IPR006224">
    <property type="entry name" value="PsdUridine_synth_RluA-like_CS"/>
</dbReference>
<dbReference type="InterPro" id="IPR020103">
    <property type="entry name" value="PsdUridine_synth_cat_dom_sf"/>
</dbReference>
<evidence type="ECO:0000313" key="4">
    <source>
        <dbReference type="EMBL" id="SUZ86212.1"/>
    </source>
</evidence>
<evidence type="ECO:0000256" key="2">
    <source>
        <dbReference type="ARBA" id="ARBA00023235"/>
    </source>
</evidence>
<protein>
    <recommendedName>
        <fullName evidence="3">Pseudouridine synthase RsuA/RluA-like domain-containing protein</fullName>
    </recommendedName>
</protein>
<dbReference type="PANTHER" id="PTHR21600">
    <property type="entry name" value="MITOCHONDRIAL RNA PSEUDOURIDINE SYNTHASE"/>
    <property type="match status" value="1"/>
</dbReference>
<dbReference type="EMBL" id="UINC01001671">
    <property type="protein sequence ID" value="SUZ86212.1"/>
    <property type="molecule type" value="Genomic_DNA"/>
</dbReference>
<dbReference type="CDD" id="cd02869">
    <property type="entry name" value="PseudoU_synth_RluA_like"/>
    <property type="match status" value="1"/>
</dbReference>
<dbReference type="GO" id="GO:0003723">
    <property type="term" value="F:RNA binding"/>
    <property type="evidence" value="ECO:0007669"/>
    <property type="project" value="InterPro"/>
</dbReference>
<dbReference type="SUPFAM" id="SSF55120">
    <property type="entry name" value="Pseudouridine synthase"/>
    <property type="match status" value="1"/>
</dbReference>
<dbReference type="AlphaFoldDB" id="A0A381R3D2"/>
<keyword evidence="2" id="KW-0413">Isomerase</keyword>
<proteinExistence type="inferred from homology"/>
<dbReference type="GO" id="GO:0001522">
    <property type="term" value="P:pseudouridine synthesis"/>
    <property type="evidence" value="ECO:0007669"/>
    <property type="project" value="InterPro"/>
</dbReference>
<dbReference type="PANTHER" id="PTHR21600:SF83">
    <property type="entry name" value="PSEUDOURIDYLATE SYNTHASE RPUSD4, MITOCHONDRIAL"/>
    <property type="match status" value="1"/>
</dbReference>
<dbReference type="PROSITE" id="PS01129">
    <property type="entry name" value="PSI_RLU"/>
    <property type="match status" value="1"/>
</dbReference>
<organism evidence="4">
    <name type="scientific">marine metagenome</name>
    <dbReference type="NCBI Taxonomy" id="408172"/>
    <lineage>
        <taxon>unclassified sequences</taxon>
        <taxon>metagenomes</taxon>
        <taxon>ecological metagenomes</taxon>
    </lineage>
</organism>
<accession>A0A381R3D2</accession>
<dbReference type="InterPro" id="IPR006145">
    <property type="entry name" value="PsdUridine_synth_RsuA/RluA"/>
</dbReference>
<comment type="similarity">
    <text evidence="1">Belongs to the pseudouridine synthase RluA family.</text>
</comment>
<sequence>MHFTKSNIVFEDNHLIIANKPPGLLVQGDKTGDKSLIDLVKEYLKIEYSKKGNVFLGLVNRIDRPTSGIVILAKTSKALSRMNSLIKNREIKKFYWVIISKNFPNNDGALNGWFRKNSKLNKSFVYEKKVINSKSGSLKYTKIKDFKRYSLFEIDLETGRHHQIRAQFSKLGYPIVGDLKYGAKRSLKDGSIYLHSRRIIFEHPIKKNKIDLIAKPPRNGLWTASLFDLD</sequence>
<name>A0A381R3D2_9ZZZZ</name>
<dbReference type="Pfam" id="PF00849">
    <property type="entry name" value="PseudoU_synth_2"/>
    <property type="match status" value="1"/>
</dbReference>
<reference evidence="4" key="1">
    <citation type="submission" date="2018-05" db="EMBL/GenBank/DDBJ databases">
        <authorList>
            <person name="Lanie J.A."/>
            <person name="Ng W.-L."/>
            <person name="Kazmierczak K.M."/>
            <person name="Andrzejewski T.M."/>
            <person name="Davidsen T.M."/>
            <person name="Wayne K.J."/>
            <person name="Tettelin H."/>
            <person name="Glass J.I."/>
            <person name="Rusch D."/>
            <person name="Podicherti R."/>
            <person name="Tsui H.-C.T."/>
            <person name="Winkler M.E."/>
        </authorList>
    </citation>
    <scope>NUCLEOTIDE SEQUENCE</scope>
</reference>
<dbReference type="GO" id="GO:0009982">
    <property type="term" value="F:pseudouridine synthase activity"/>
    <property type="evidence" value="ECO:0007669"/>
    <property type="project" value="InterPro"/>
</dbReference>
<dbReference type="InterPro" id="IPR050188">
    <property type="entry name" value="RluA_PseudoU_synthase"/>
</dbReference>
<evidence type="ECO:0000256" key="1">
    <source>
        <dbReference type="ARBA" id="ARBA00010876"/>
    </source>
</evidence>
<gene>
    <name evidence="4" type="ORF">METZ01_LOCUS39066</name>
</gene>